<keyword evidence="2" id="KW-0808">Transferase</keyword>
<dbReference type="GO" id="GO:0000922">
    <property type="term" value="C:spindle pole"/>
    <property type="evidence" value="ECO:0007669"/>
    <property type="project" value="TreeGrafter"/>
</dbReference>
<proteinExistence type="predicted"/>
<dbReference type="GO" id="GO:0000776">
    <property type="term" value="C:kinetochore"/>
    <property type="evidence" value="ECO:0007669"/>
    <property type="project" value="TreeGrafter"/>
</dbReference>
<evidence type="ECO:0000259" key="6">
    <source>
        <dbReference type="Pfam" id="PF00069"/>
    </source>
</evidence>
<accession>A0A7R8W321</accession>
<reference evidence="7" key="1">
    <citation type="submission" date="2020-11" db="EMBL/GenBank/DDBJ databases">
        <authorList>
            <person name="Tran Van P."/>
        </authorList>
    </citation>
    <scope>NUCLEOTIDE SEQUENCE</scope>
</reference>
<dbReference type="PANTHER" id="PTHR24345">
    <property type="entry name" value="SERINE/THREONINE-PROTEIN KINASE PLK"/>
    <property type="match status" value="1"/>
</dbReference>
<dbReference type="InterPro" id="IPR011009">
    <property type="entry name" value="Kinase-like_dom_sf"/>
</dbReference>
<evidence type="ECO:0000256" key="5">
    <source>
        <dbReference type="ARBA" id="ARBA00022840"/>
    </source>
</evidence>
<dbReference type="GO" id="GO:0005813">
    <property type="term" value="C:centrosome"/>
    <property type="evidence" value="ECO:0007669"/>
    <property type="project" value="TreeGrafter"/>
</dbReference>
<dbReference type="GO" id="GO:0004674">
    <property type="term" value="F:protein serine/threonine kinase activity"/>
    <property type="evidence" value="ECO:0007669"/>
    <property type="project" value="UniProtKB-KW"/>
</dbReference>
<evidence type="ECO:0000256" key="3">
    <source>
        <dbReference type="ARBA" id="ARBA00022741"/>
    </source>
</evidence>
<dbReference type="Gene3D" id="3.30.200.20">
    <property type="entry name" value="Phosphorylase Kinase, domain 1"/>
    <property type="match status" value="1"/>
</dbReference>
<protein>
    <recommendedName>
        <fullName evidence="6">Protein kinase domain-containing protein</fullName>
    </recommendedName>
</protein>
<evidence type="ECO:0000256" key="1">
    <source>
        <dbReference type="ARBA" id="ARBA00022527"/>
    </source>
</evidence>
<dbReference type="OrthoDB" id="408964at2759"/>
<dbReference type="GO" id="GO:0005634">
    <property type="term" value="C:nucleus"/>
    <property type="evidence" value="ECO:0007669"/>
    <property type="project" value="TreeGrafter"/>
</dbReference>
<keyword evidence="5" id="KW-0067">ATP-binding</keyword>
<keyword evidence="4" id="KW-0418">Kinase</keyword>
<keyword evidence="1" id="KW-0723">Serine/threonine-protein kinase</keyword>
<feature type="domain" description="Protein kinase" evidence="6">
    <location>
        <begin position="236"/>
        <end position="286"/>
    </location>
</feature>
<dbReference type="GO" id="GO:0005737">
    <property type="term" value="C:cytoplasm"/>
    <property type="evidence" value="ECO:0007669"/>
    <property type="project" value="TreeGrafter"/>
</dbReference>
<organism evidence="7">
    <name type="scientific">Cyprideis torosa</name>
    <dbReference type="NCBI Taxonomy" id="163714"/>
    <lineage>
        <taxon>Eukaryota</taxon>
        <taxon>Metazoa</taxon>
        <taxon>Ecdysozoa</taxon>
        <taxon>Arthropoda</taxon>
        <taxon>Crustacea</taxon>
        <taxon>Oligostraca</taxon>
        <taxon>Ostracoda</taxon>
        <taxon>Podocopa</taxon>
        <taxon>Podocopida</taxon>
        <taxon>Cytherocopina</taxon>
        <taxon>Cytheroidea</taxon>
        <taxon>Cytherideidae</taxon>
        <taxon>Cyprideis</taxon>
    </lineage>
</organism>
<dbReference type="AlphaFoldDB" id="A0A7R8W321"/>
<sequence>MGRMDRQARSILRSHYNSTSKTASVPLFLGSIREGLRGMEDHSIAGQNRVSALVKRLTTPPSSFSTQTMLLDILEKVRCWFDSSPFASLGGHVGGVAWSLPQQQTSVNALPSSIVRVPLEKTSLRSTKPELRYRVVEALTDTILTESCTLRKILGCRPSIEIWYTKLELVHVLQENCESERTKTTKERFRDVGRFFGRPVPIVAKGRWFGCSIRPDKETKRGDVTPGLQKYARTGCRRAKIEREIDVHRHLRHQNIVRFHHCFEDDDNVYIILENCPRKVSARCVSCSKLAQTASNMFVRSGVAVLHDLVDSWTQADGPGDIVMKDDERLYCMQHFT</sequence>
<evidence type="ECO:0000256" key="4">
    <source>
        <dbReference type="ARBA" id="ARBA00022777"/>
    </source>
</evidence>
<dbReference type="SUPFAM" id="SSF56112">
    <property type="entry name" value="Protein kinase-like (PK-like)"/>
    <property type="match status" value="1"/>
</dbReference>
<dbReference type="InterPro" id="IPR000719">
    <property type="entry name" value="Prot_kinase_dom"/>
</dbReference>
<name>A0A7R8W321_9CRUS</name>
<evidence type="ECO:0000256" key="2">
    <source>
        <dbReference type="ARBA" id="ARBA00022679"/>
    </source>
</evidence>
<dbReference type="GO" id="GO:0007052">
    <property type="term" value="P:mitotic spindle organization"/>
    <property type="evidence" value="ECO:0007669"/>
    <property type="project" value="TreeGrafter"/>
</dbReference>
<keyword evidence="3" id="KW-0547">Nucleotide-binding</keyword>
<dbReference type="GO" id="GO:0005524">
    <property type="term" value="F:ATP binding"/>
    <property type="evidence" value="ECO:0007669"/>
    <property type="project" value="UniProtKB-KW"/>
</dbReference>
<dbReference type="Pfam" id="PF00069">
    <property type="entry name" value="Pkinase"/>
    <property type="match status" value="1"/>
</dbReference>
<dbReference type="PANTHER" id="PTHR24345:SF0">
    <property type="entry name" value="CELL CYCLE SERINE_THREONINE-PROTEIN KINASE CDC5_MSD2"/>
    <property type="match status" value="1"/>
</dbReference>
<gene>
    <name evidence="7" type="ORF">CTOB1V02_LOCUS241</name>
</gene>
<evidence type="ECO:0000313" key="7">
    <source>
        <dbReference type="EMBL" id="CAD7222227.1"/>
    </source>
</evidence>
<dbReference type="EMBL" id="OB660039">
    <property type="protein sequence ID" value="CAD7222227.1"/>
    <property type="molecule type" value="Genomic_DNA"/>
</dbReference>